<evidence type="ECO:0000313" key="2">
    <source>
        <dbReference type="EMBL" id="OMI07027.1"/>
    </source>
</evidence>
<reference evidence="2 3" key="1">
    <citation type="submission" date="2017-01" db="EMBL/GenBank/DDBJ databases">
        <title>Bacillus phylogenomics.</title>
        <authorList>
            <person name="Dunlap C."/>
        </authorList>
    </citation>
    <scope>NUCLEOTIDE SEQUENCE [LARGE SCALE GENOMIC DNA]</scope>
    <source>
        <strain evidence="2 3">NRRL B-41282</strain>
    </source>
</reference>
<feature type="domain" description="N-acetyltransferase" evidence="1">
    <location>
        <begin position="27"/>
        <end position="172"/>
    </location>
</feature>
<gene>
    <name evidence="2" type="ORF">BW143_07465</name>
</gene>
<dbReference type="PANTHER" id="PTHR43259">
    <property type="entry name" value="SPT10P"/>
    <property type="match status" value="1"/>
</dbReference>
<dbReference type="InterPro" id="IPR000182">
    <property type="entry name" value="GNAT_dom"/>
</dbReference>
<proteinExistence type="predicted"/>
<keyword evidence="3" id="KW-1185">Reference proteome</keyword>
<sequence>MLKPKLKIDLNKQRKKPAILLTPMSQEDFRTYQTYSIEHYAIEKVKAGTWTVADALEKSEEQFKSLLPDGTATINHYLWSIVNDNKDVIGWLWIYADPHHPQKEAFIYDFGLYEAYRGQGNGQQALKALEEEAQQLGIKKLSLHVFAHNKTAKRLYEKMDFEITDLQMSKRL</sequence>
<dbReference type="PANTHER" id="PTHR43259:SF1">
    <property type="entry name" value="N-ACETYLTRANSFERASE DOMAIN-CONTAINING PROTEIN"/>
    <property type="match status" value="1"/>
</dbReference>
<dbReference type="Proteomes" id="UP000187367">
    <property type="component" value="Unassembled WGS sequence"/>
</dbReference>
<dbReference type="CDD" id="cd04301">
    <property type="entry name" value="NAT_SF"/>
    <property type="match status" value="1"/>
</dbReference>
<evidence type="ECO:0000259" key="1">
    <source>
        <dbReference type="PROSITE" id="PS51186"/>
    </source>
</evidence>
<dbReference type="InterPro" id="IPR052829">
    <property type="entry name" value="N-acetyltransferase_domain"/>
</dbReference>
<protein>
    <submittedName>
        <fullName evidence="2">GNAT family N-acetyltransferase</fullName>
    </submittedName>
</protein>
<accession>A0A1R1S267</accession>
<dbReference type="Pfam" id="PF00583">
    <property type="entry name" value="Acetyltransf_1"/>
    <property type="match status" value="1"/>
</dbReference>
<dbReference type="PROSITE" id="PS51186">
    <property type="entry name" value="GNAT"/>
    <property type="match status" value="1"/>
</dbReference>
<accession>A0A1R1QQU9</accession>
<organism evidence="2 3">
    <name type="scientific">Bacillus swezeyi</name>
    <dbReference type="NCBI Taxonomy" id="1925020"/>
    <lineage>
        <taxon>Bacteria</taxon>
        <taxon>Bacillati</taxon>
        <taxon>Bacillota</taxon>
        <taxon>Bacilli</taxon>
        <taxon>Bacillales</taxon>
        <taxon>Bacillaceae</taxon>
        <taxon>Bacillus</taxon>
    </lineage>
</organism>
<dbReference type="Gene3D" id="3.40.630.30">
    <property type="match status" value="1"/>
</dbReference>
<evidence type="ECO:0000313" key="3">
    <source>
        <dbReference type="Proteomes" id="UP000187367"/>
    </source>
</evidence>
<dbReference type="AlphaFoldDB" id="A0A1R1S267"/>
<dbReference type="SUPFAM" id="SSF55729">
    <property type="entry name" value="Acyl-CoA N-acyltransferases (Nat)"/>
    <property type="match status" value="1"/>
</dbReference>
<dbReference type="RefSeq" id="WP_076760098.1">
    <property type="nucleotide sequence ID" value="NZ_JARMMK010000003.1"/>
</dbReference>
<dbReference type="OrthoDB" id="65897at2"/>
<dbReference type="EMBL" id="MTJL01000011">
    <property type="protein sequence ID" value="OMI07027.1"/>
    <property type="molecule type" value="Genomic_DNA"/>
</dbReference>
<name>A0A1R1S267_9BACI</name>
<dbReference type="InterPro" id="IPR016181">
    <property type="entry name" value="Acyl_CoA_acyltransferase"/>
</dbReference>
<comment type="caution">
    <text evidence="2">The sequence shown here is derived from an EMBL/GenBank/DDBJ whole genome shotgun (WGS) entry which is preliminary data.</text>
</comment>
<dbReference type="GO" id="GO:0016747">
    <property type="term" value="F:acyltransferase activity, transferring groups other than amino-acyl groups"/>
    <property type="evidence" value="ECO:0007669"/>
    <property type="project" value="InterPro"/>
</dbReference>